<dbReference type="SUPFAM" id="SSF52540">
    <property type="entry name" value="P-loop containing nucleoside triphosphate hydrolases"/>
    <property type="match status" value="1"/>
</dbReference>
<name>A0A8D2IWE1_VARKO</name>
<dbReference type="CDD" id="cd18042">
    <property type="entry name" value="DEXXQc_SETX"/>
    <property type="match status" value="1"/>
</dbReference>
<feature type="region of interest" description="Disordered" evidence="1">
    <location>
        <begin position="1242"/>
        <end position="1299"/>
    </location>
</feature>
<dbReference type="FunFam" id="3.40.50.300:FF:000810">
    <property type="entry name" value="probable helicase senataxin"/>
    <property type="match status" value="1"/>
</dbReference>
<dbReference type="InterPro" id="IPR041679">
    <property type="entry name" value="DNA2/NAM7-like_C"/>
</dbReference>
<evidence type="ECO:0000259" key="3">
    <source>
        <dbReference type="Pfam" id="PF13086"/>
    </source>
</evidence>
<protein>
    <submittedName>
        <fullName evidence="5">Senataxin</fullName>
    </submittedName>
</protein>
<feature type="domain" description="DNA2/NAM7 helicase-like C-terminal" evidence="4">
    <location>
        <begin position="2003"/>
        <end position="2195"/>
    </location>
</feature>
<dbReference type="PANTHER" id="PTHR10887:SF537">
    <property type="entry name" value="HELICASE SENATAXIN-RELATED"/>
    <property type="match status" value="1"/>
</dbReference>
<dbReference type="Pfam" id="PF13087">
    <property type="entry name" value="AAA_12"/>
    <property type="match status" value="1"/>
</dbReference>
<feature type="compositionally biased region" description="Basic and acidic residues" evidence="1">
    <location>
        <begin position="2392"/>
        <end position="2405"/>
    </location>
</feature>
<dbReference type="InterPro" id="IPR027417">
    <property type="entry name" value="P-loop_NTPase"/>
</dbReference>
<feature type="compositionally biased region" description="Low complexity" evidence="1">
    <location>
        <begin position="1453"/>
        <end position="1464"/>
    </location>
</feature>
<dbReference type="Gene3D" id="3.40.50.300">
    <property type="entry name" value="P-loop containing nucleotide triphosphate hydrolases"/>
    <property type="match status" value="2"/>
</dbReference>
<dbReference type="InterPro" id="IPR041677">
    <property type="entry name" value="DNA2/NAM7_AAA_11"/>
</dbReference>
<feature type="compositionally biased region" description="Basic and acidic residues" evidence="1">
    <location>
        <begin position="1189"/>
        <end position="1198"/>
    </location>
</feature>
<feature type="compositionally biased region" description="Polar residues" evidence="1">
    <location>
        <begin position="2354"/>
        <end position="2372"/>
    </location>
</feature>
<proteinExistence type="predicted"/>
<evidence type="ECO:0000259" key="4">
    <source>
        <dbReference type="Pfam" id="PF13087"/>
    </source>
</evidence>
<sequence>VAACCWRWAEVFLAARDRCFLPEGPFPPGRGRCFVAAGRLRVPPRTLQSPFCTAVCENDFLSYGDPSSIQWHASSLVFCLWIAGELCVEALCKMEQINFSYQVIGKHPGIYLLMVHPNEVIRRWALLTARNLGKVDRDDYYDIQEVLTCLFKVIELGLFENPDIYNSSVFEKGKLILLPSHLYDTTNHKNYWLGICMLLTVLEEQAMETLLLGPDKQNDFMQSIMNTMKKEADDGRDDPFWPALHCFMVVLDKLGSKVWGQLIDPIQAFQTIINNTSYIKEIEHIRQSCRRTKSEPPSDYGDEMITCSQIVYNYHPEKPHKDIGWRTAVCPDYCPNLYEDMQTLSDMFQSEIGRDMQLHNSTFLWFIPFVHSLMDLTNIGVAYGVEIIRHLCSEVRVVPSDALQGGDKVSEFFIWILVTVVELSIKRNCFQSLWICSEKWVETVVKCATLPSTVFACAAERGGTRSCPRSASAISSWEHGSVQSACMNLIRNILKEGYQVGQKATPFLDELNLLRRSHKDWNLSPERALELQTCLKQIIWQRKLNPVPHVESPTACVSPPSLSVKLEWQEDRCLADADYRHGPYLSPRGRDDVCLEGSSPRKNPGLGKEQCARSPKDQPLHRTSECLLSNVKQEPKESLVQESNNLRFMFAKGHRDAQKNGRVFQGLGDQSESDATSKSCFEQAFQNMEKKEVIPKEEKASCLAENNHSDRNGHSASKTKVGLNNLVNKNESKKPDLTLKLKQLFGNQKSKKPASGPDTDKPLPANSGSSGWERPRGEVAAPSCGTSNVSLCKLETSSSDAFQGKPLCIKRESKDTLADFRNTLKAARDSDGSSTDDETANVPLTEIRQQLMKKTSLRTGSPLTDSQVDRDLGKMSLAAYAKASDFPVLSQENTVDCQDHIQRKVQGAIRSWSDCESKRSVSDADSPLDQVVIISDTSSDEDENKVNDGRKNKKENMPACLEKPSGAQGQERATTSNYPALYDECESQCFEFETDEEIFSVWQDSQMEEETEDKGLAVKPSSCLISHDLEVARQLNDWGYDTDYLKEDIIEKAADELEQQVKGSRNEAKASSSAVKSQQAKTANKQAEKRSAKPNAHNKKLPTPTPFIVPPRKVHHFPEPTSAVEKLGLKKKPRKAAEMSQRTQDSLAELRNYGKTAGKLSPQKRKTKLIQPPNMIVRNKKLLASQERQFYKQSRERVQGSSGGSPRTQSRKTAKKADAKGCEPPANIVGVKNQKERAACFRRSSGEKSLLRQSSLEREGAQPAPGSPVKKAAVSTKEEPTLSHAKGQESPAPVPGSLFHPLTGNHRTDTSVFLGSSSKLCHESTTLKESEAMVVEDIFGEDDGLFLTQRDPVDMELSSQMDDEDMEAIIVQSPLEDHSFSGEKLKHAGCTEQVNKAGVCLGNHPAPDPPDHMFAKPLAPPRPSTTKIFSSSSSSRSANLTKDLDHVQKPAWRSRSNPGSSNGSDGLKLKTPTFSSIFQPQSLNNFLSHRHNNHAVERGRMLTAISFKQDANPAFSQANIASVRPKNDDTFIEEILKWTYNMFIDLGQLGAPNHLLTPIVASVPVKFQNYDDHFNTFFPLMMLNAFEEVSNPLELWVSVRRKHGRRWLRGHTSAGCFSSPLKLACSFPPDFGLDKKQQHVACHLSIKTRGNLSRVDQQVQCVVVSSLASTKRRFRALLLLKRSPLINAILSPSYSNFCPSSMNMDCQKSASYMGEYNEDQWKAIETAYTMVTQHPSLPKICLIHGPPGTGKSKVIVGLVCRILGERSGKETPMQSWNAKNKQNRVLVCAPSNAAVDELMKKIILEFKGKCPDMKKALGNCGDINLLRLGQQMSICKDVRKFSLDDQVDRRINKTAPGKDQDLQRRKADLDRQLDMLSRQRAMNRGEAEKVDPPCRQVLFQKTSLLLCSQIRHVSQEMQAKIILASHIICCTLSTSGIALLETTFRRQGSDPVSCVIVDEAGQSCEVETLIPLIHGCKKLVLVGDLKQLPPTVKSMKAQEYDYHQSLMGRLWRHQKEQLQEGQSGTPPVLQLTIQYRMHPEICLFPSKYIYDHALKTDRQTEVSRFSLDWPFQPYLLFDVLDGREERDNGSYVNPQEIKLVIELLKLIRERRSSIGRNIGIITPYSAQKRRIQKQLDADFGEVDTVDGFQGREKDCVIVTCVRANSTQGSIGFLRSLQRLNVTITRAKHSLFILGKLKTLMENHDWNELIQDARKRGSIIPVPSHKYKSCALRILKARLLPRPGAAVPERATQGQTGMGRAEQSEASSRDPQRPPASAGAPSRGSCAPPPPSGPQEHSSRKLCAQATPPVETPRDPRLAQRAEAAMDLRACRDVRCSPSSSSGAVLPQGPGSPGAQRSWSNAMQEPASRTETPGHSAPRVHPPGIPSCARPHKAQEHDWRVPDKAETLGSGDPRSPTEWGQAQDYHPRLRRPSEFLENQSPLDIKRRRTNY</sequence>
<dbReference type="CDD" id="cd18808">
    <property type="entry name" value="SF1_C_Upf1"/>
    <property type="match status" value="1"/>
</dbReference>
<feature type="region of interest" description="Disordered" evidence="1">
    <location>
        <begin position="2333"/>
        <end position="2450"/>
    </location>
</feature>
<feature type="domain" description="Helicase Sen1 N-terminal" evidence="2">
    <location>
        <begin position="108"/>
        <end position="295"/>
    </location>
</feature>
<feature type="region of interest" description="Disordered" evidence="1">
    <location>
        <begin position="934"/>
        <end position="973"/>
    </location>
</feature>
<feature type="compositionally biased region" description="Basic and acidic residues" evidence="1">
    <location>
        <begin position="944"/>
        <end position="956"/>
    </location>
</feature>
<dbReference type="GO" id="GO:0016604">
    <property type="term" value="C:nuclear body"/>
    <property type="evidence" value="ECO:0007669"/>
    <property type="project" value="TreeGrafter"/>
</dbReference>
<feature type="compositionally biased region" description="Basic and acidic residues" evidence="1">
    <location>
        <begin position="2424"/>
        <end position="2433"/>
    </location>
</feature>
<keyword evidence="6" id="KW-1185">Reference proteome</keyword>
<dbReference type="GO" id="GO:0006369">
    <property type="term" value="P:termination of RNA polymerase II transcription"/>
    <property type="evidence" value="ECO:0007669"/>
    <property type="project" value="TreeGrafter"/>
</dbReference>
<dbReference type="Pfam" id="PF13086">
    <property type="entry name" value="AAA_11"/>
    <property type="match status" value="1"/>
</dbReference>
<feature type="region of interest" description="Disordered" evidence="1">
    <location>
        <begin position="1404"/>
        <end position="1468"/>
    </location>
</feature>
<feature type="region of interest" description="Disordered" evidence="1">
    <location>
        <begin position="1060"/>
        <end position="1230"/>
    </location>
</feature>
<feature type="domain" description="DNA2/NAM7 helicase helicase" evidence="3">
    <location>
        <begin position="1716"/>
        <end position="1994"/>
    </location>
</feature>
<dbReference type="Ensembl" id="ENSVKKT00000003391.1">
    <property type="protein sequence ID" value="ENSVKKP00000003298.1"/>
    <property type="gene ID" value="ENSVKKG00000002543.1"/>
</dbReference>
<dbReference type="GO" id="GO:0001147">
    <property type="term" value="F:transcription termination site sequence-specific DNA binding"/>
    <property type="evidence" value="ECO:0007669"/>
    <property type="project" value="TreeGrafter"/>
</dbReference>
<dbReference type="GO" id="GO:0004386">
    <property type="term" value="F:helicase activity"/>
    <property type="evidence" value="ECO:0007669"/>
    <property type="project" value="InterPro"/>
</dbReference>
<dbReference type="Proteomes" id="UP000694545">
    <property type="component" value="Unplaced"/>
</dbReference>
<dbReference type="InterPro" id="IPR024481">
    <property type="entry name" value="Helicase_Sen1_N"/>
</dbReference>
<evidence type="ECO:0000313" key="5">
    <source>
        <dbReference type="Ensembl" id="ENSVKKP00000003298.1"/>
    </source>
</evidence>
<feature type="compositionally biased region" description="Low complexity" evidence="1">
    <location>
        <begin position="1069"/>
        <end position="1081"/>
    </location>
</feature>
<evidence type="ECO:0000259" key="2">
    <source>
        <dbReference type="Pfam" id="PF12726"/>
    </source>
</evidence>
<dbReference type="PANTHER" id="PTHR10887">
    <property type="entry name" value="DNA2/NAM7 HELICASE FAMILY"/>
    <property type="match status" value="1"/>
</dbReference>
<dbReference type="InterPro" id="IPR047187">
    <property type="entry name" value="SF1_C_Upf1"/>
</dbReference>
<dbReference type="Pfam" id="PF12726">
    <property type="entry name" value="SEN1_N"/>
    <property type="match status" value="1"/>
</dbReference>
<accession>A0A8D2IWE1</accession>
<organism evidence="5 6">
    <name type="scientific">Varanus komodoensis</name>
    <name type="common">Komodo dragon</name>
    <dbReference type="NCBI Taxonomy" id="61221"/>
    <lineage>
        <taxon>Eukaryota</taxon>
        <taxon>Metazoa</taxon>
        <taxon>Chordata</taxon>
        <taxon>Craniata</taxon>
        <taxon>Vertebrata</taxon>
        <taxon>Euteleostomi</taxon>
        <taxon>Lepidosauria</taxon>
        <taxon>Squamata</taxon>
        <taxon>Bifurcata</taxon>
        <taxon>Unidentata</taxon>
        <taxon>Episquamata</taxon>
        <taxon>Toxicofera</taxon>
        <taxon>Anguimorpha</taxon>
        <taxon>Paleoanguimorpha</taxon>
        <taxon>Varanoidea</taxon>
        <taxon>Varanidae</taxon>
        <taxon>Varanus</taxon>
    </lineage>
</organism>
<reference evidence="5" key="1">
    <citation type="submission" date="2025-08" db="UniProtKB">
        <authorList>
            <consortium name="Ensembl"/>
        </authorList>
    </citation>
    <scope>IDENTIFICATION</scope>
</reference>
<feature type="compositionally biased region" description="Basic and acidic residues" evidence="1">
    <location>
        <begin position="730"/>
        <end position="739"/>
    </location>
</feature>
<dbReference type="OMA" id="NIFFPLM"/>
<feature type="region of interest" description="Disordered" evidence="1">
    <location>
        <begin position="590"/>
        <end position="619"/>
    </location>
</feature>
<feature type="region of interest" description="Disordered" evidence="1">
    <location>
        <begin position="2243"/>
        <end position="2316"/>
    </location>
</feature>
<reference evidence="5" key="2">
    <citation type="submission" date="2025-09" db="UniProtKB">
        <authorList>
            <consortium name="Ensembl"/>
        </authorList>
    </citation>
    <scope>IDENTIFICATION</scope>
</reference>
<dbReference type="InterPro" id="IPR045055">
    <property type="entry name" value="DNA2/NAM7-like"/>
</dbReference>
<evidence type="ECO:0000313" key="6">
    <source>
        <dbReference type="Proteomes" id="UP000694545"/>
    </source>
</evidence>
<feature type="compositionally biased region" description="Basic and acidic residues" evidence="1">
    <location>
        <begin position="1242"/>
        <end position="1260"/>
    </location>
</feature>
<feature type="compositionally biased region" description="Basic and acidic residues" evidence="1">
    <location>
        <begin position="610"/>
        <end position="619"/>
    </location>
</feature>
<feature type="region of interest" description="Disordered" evidence="1">
    <location>
        <begin position="706"/>
        <end position="785"/>
    </location>
</feature>
<evidence type="ECO:0000256" key="1">
    <source>
        <dbReference type="SAM" id="MobiDB-lite"/>
    </source>
</evidence>